<sequence length="109" mass="12336">MLNPAPFYSLPFLGKERAGYLSVISAQSSLYLRLAFITYTATGSRFSFHPHYSLKIPPKKRRRLSQKIGPLSHGTPLSVQVYNNYPEGLGAALYREQFDFNAEPPWDPS</sequence>
<organism evidence="1 2">
    <name type="scientific">Anguilla anguilla</name>
    <name type="common">European freshwater eel</name>
    <name type="synonym">Muraena anguilla</name>
    <dbReference type="NCBI Taxonomy" id="7936"/>
    <lineage>
        <taxon>Eukaryota</taxon>
        <taxon>Metazoa</taxon>
        <taxon>Chordata</taxon>
        <taxon>Craniata</taxon>
        <taxon>Vertebrata</taxon>
        <taxon>Euteleostomi</taxon>
        <taxon>Actinopterygii</taxon>
        <taxon>Neopterygii</taxon>
        <taxon>Teleostei</taxon>
        <taxon>Anguilliformes</taxon>
        <taxon>Anguillidae</taxon>
        <taxon>Anguilla</taxon>
    </lineage>
</organism>
<reference evidence="1" key="1">
    <citation type="submission" date="2021-01" db="EMBL/GenBank/DDBJ databases">
        <title>A chromosome-scale assembly of European eel, Anguilla anguilla.</title>
        <authorList>
            <person name="Henkel C."/>
            <person name="Jong-Raadsen S.A."/>
            <person name="Dufour S."/>
            <person name="Weltzien F.-A."/>
            <person name="Palstra A.P."/>
            <person name="Pelster B."/>
            <person name="Spaink H.P."/>
            <person name="Van Den Thillart G.E."/>
            <person name="Jansen H."/>
            <person name="Zahm M."/>
            <person name="Klopp C."/>
            <person name="Cedric C."/>
            <person name="Louis A."/>
            <person name="Berthelot C."/>
            <person name="Parey E."/>
            <person name="Roest Crollius H."/>
            <person name="Montfort J."/>
            <person name="Robinson-Rechavi M."/>
            <person name="Bucao C."/>
            <person name="Bouchez O."/>
            <person name="Gislard M."/>
            <person name="Lluch J."/>
            <person name="Milhes M."/>
            <person name="Lampietro C."/>
            <person name="Lopez Roques C."/>
            <person name="Donnadieu C."/>
            <person name="Braasch I."/>
            <person name="Desvignes T."/>
            <person name="Postlethwait J."/>
            <person name="Bobe J."/>
            <person name="Guiguen Y."/>
            <person name="Dirks R."/>
        </authorList>
    </citation>
    <scope>NUCLEOTIDE SEQUENCE</scope>
    <source>
        <strain evidence="1">Tag_6206</strain>
        <tissue evidence="1">Liver</tissue>
    </source>
</reference>
<proteinExistence type="predicted"/>
<protein>
    <submittedName>
        <fullName evidence="1">Uncharacterized protein</fullName>
    </submittedName>
</protein>
<name>A0A9D3MY76_ANGAN</name>
<dbReference type="AlphaFoldDB" id="A0A9D3MY76"/>
<dbReference type="Proteomes" id="UP001044222">
    <property type="component" value="Unassembled WGS sequence"/>
</dbReference>
<comment type="caution">
    <text evidence="1">The sequence shown here is derived from an EMBL/GenBank/DDBJ whole genome shotgun (WGS) entry which is preliminary data.</text>
</comment>
<evidence type="ECO:0000313" key="1">
    <source>
        <dbReference type="EMBL" id="KAG5856982.1"/>
    </source>
</evidence>
<keyword evidence="2" id="KW-1185">Reference proteome</keyword>
<gene>
    <name evidence="1" type="ORF">ANANG_G00013690</name>
</gene>
<accession>A0A9D3MY76</accession>
<dbReference type="EMBL" id="JAFIRN010000001">
    <property type="protein sequence ID" value="KAG5856982.1"/>
    <property type="molecule type" value="Genomic_DNA"/>
</dbReference>
<evidence type="ECO:0000313" key="2">
    <source>
        <dbReference type="Proteomes" id="UP001044222"/>
    </source>
</evidence>